<keyword evidence="7" id="KW-1185">Reference proteome</keyword>
<feature type="domain" description="Glucose-methanol-choline oxidoreductase N-terminal" evidence="5">
    <location>
        <begin position="98"/>
        <end position="121"/>
    </location>
</feature>
<dbReference type="Gene3D" id="3.30.560.10">
    <property type="entry name" value="Glucose Oxidase, domain 3"/>
    <property type="match status" value="1"/>
</dbReference>
<evidence type="ECO:0000313" key="6">
    <source>
        <dbReference type="EMBL" id="CAJ2511887.1"/>
    </source>
</evidence>
<keyword evidence="4" id="KW-0274">FAD</keyword>
<dbReference type="PROSITE" id="PS51257">
    <property type="entry name" value="PROKAR_LIPOPROTEIN"/>
    <property type="match status" value="1"/>
</dbReference>
<dbReference type="AlphaFoldDB" id="A0AAI8VVK5"/>
<comment type="caution">
    <text evidence="6">The sequence shown here is derived from an EMBL/GenBank/DDBJ whole genome shotgun (WGS) entry which is preliminary data.</text>
</comment>
<dbReference type="GO" id="GO:0050660">
    <property type="term" value="F:flavin adenine dinucleotide binding"/>
    <property type="evidence" value="ECO:0007669"/>
    <property type="project" value="InterPro"/>
</dbReference>
<dbReference type="InterPro" id="IPR012132">
    <property type="entry name" value="GMC_OxRdtase"/>
</dbReference>
<evidence type="ECO:0000313" key="7">
    <source>
        <dbReference type="Proteomes" id="UP001295740"/>
    </source>
</evidence>
<evidence type="ECO:0000259" key="5">
    <source>
        <dbReference type="PROSITE" id="PS00623"/>
    </source>
</evidence>
<dbReference type="InterPro" id="IPR036188">
    <property type="entry name" value="FAD/NAD-bd_sf"/>
</dbReference>
<dbReference type="PROSITE" id="PS00623">
    <property type="entry name" value="GMC_OXRED_1"/>
    <property type="match status" value="1"/>
</dbReference>
<dbReference type="Proteomes" id="UP001295740">
    <property type="component" value="Unassembled WGS sequence"/>
</dbReference>
<comment type="cofactor">
    <cofactor evidence="1">
        <name>FAD</name>
        <dbReference type="ChEBI" id="CHEBI:57692"/>
    </cofactor>
</comment>
<proteinExistence type="inferred from homology"/>
<dbReference type="GO" id="GO:0016614">
    <property type="term" value="F:oxidoreductase activity, acting on CH-OH group of donors"/>
    <property type="evidence" value="ECO:0007669"/>
    <property type="project" value="InterPro"/>
</dbReference>
<name>A0AAI8VVK5_9PEZI</name>
<evidence type="ECO:0000256" key="1">
    <source>
        <dbReference type="ARBA" id="ARBA00001974"/>
    </source>
</evidence>
<dbReference type="Gene3D" id="3.50.50.60">
    <property type="entry name" value="FAD/NAD(P)-binding domain"/>
    <property type="match status" value="1"/>
</dbReference>
<dbReference type="PANTHER" id="PTHR11552:SF147">
    <property type="entry name" value="CHOLINE DEHYDROGENASE, MITOCHONDRIAL"/>
    <property type="match status" value="1"/>
</dbReference>
<dbReference type="EMBL" id="CAUWAG010000018">
    <property type="protein sequence ID" value="CAJ2511887.1"/>
    <property type="molecule type" value="Genomic_DNA"/>
</dbReference>
<protein>
    <submittedName>
        <fullName evidence="6">Uu.00g075120.m01.CDS01</fullName>
    </submittedName>
</protein>
<accession>A0AAI8VVK5</accession>
<sequence>MRLVTEAPEAFDFIVSPTNTTNTTGGTAGCAVAGRLAENPKLSTLVIEAGIGNPGSVAAITTPARAFELRGGRHDWCYKTGMIDREEYTRVEKPNTRGKVLGGSSCLNYYTWIPGSKGTFDDWEAFGGRSGTGRVAGNIFTRYVGSDALGFPLSSSLLDSAPATYLDDPKVYKQELKYIGADGPVKVSHSNLLPETAEFRAAL</sequence>
<dbReference type="InterPro" id="IPR000172">
    <property type="entry name" value="GMC_OxRdtase_N"/>
</dbReference>
<dbReference type="SUPFAM" id="SSF51905">
    <property type="entry name" value="FAD/NAD(P)-binding domain"/>
    <property type="match status" value="1"/>
</dbReference>
<evidence type="ECO:0000256" key="3">
    <source>
        <dbReference type="ARBA" id="ARBA00022630"/>
    </source>
</evidence>
<keyword evidence="3" id="KW-0285">Flavoprotein</keyword>
<comment type="similarity">
    <text evidence="2">Belongs to the GMC oxidoreductase family.</text>
</comment>
<organism evidence="6 7">
    <name type="scientific">Anthostomella pinea</name>
    <dbReference type="NCBI Taxonomy" id="933095"/>
    <lineage>
        <taxon>Eukaryota</taxon>
        <taxon>Fungi</taxon>
        <taxon>Dikarya</taxon>
        <taxon>Ascomycota</taxon>
        <taxon>Pezizomycotina</taxon>
        <taxon>Sordariomycetes</taxon>
        <taxon>Xylariomycetidae</taxon>
        <taxon>Xylariales</taxon>
        <taxon>Xylariaceae</taxon>
        <taxon>Anthostomella</taxon>
    </lineage>
</organism>
<evidence type="ECO:0000256" key="2">
    <source>
        <dbReference type="ARBA" id="ARBA00010790"/>
    </source>
</evidence>
<gene>
    <name evidence="6" type="ORF">KHLLAP_LOCUS12355</name>
</gene>
<reference evidence="6" key="1">
    <citation type="submission" date="2023-10" db="EMBL/GenBank/DDBJ databases">
        <authorList>
            <person name="Hackl T."/>
        </authorList>
    </citation>
    <scope>NUCLEOTIDE SEQUENCE</scope>
</reference>
<evidence type="ECO:0000256" key="4">
    <source>
        <dbReference type="ARBA" id="ARBA00022827"/>
    </source>
</evidence>
<dbReference type="PANTHER" id="PTHR11552">
    <property type="entry name" value="GLUCOSE-METHANOL-CHOLINE GMC OXIDOREDUCTASE"/>
    <property type="match status" value="1"/>
</dbReference>